<comment type="caution">
    <text evidence="1">The sequence shown here is derived from an EMBL/GenBank/DDBJ whole genome shotgun (WGS) entry which is preliminary data.</text>
</comment>
<proteinExistence type="predicted"/>
<dbReference type="Proteomes" id="UP001492380">
    <property type="component" value="Unassembled WGS sequence"/>
</dbReference>
<evidence type="ECO:0000313" key="1">
    <source>
        <dbReference type="EMBL" id="KAK8235941.1"/>
    </source>
</evidence>
<protein>
    <submittedName>
        <fullName evidence="1">Uncharacterized protein</fullName>
    </submittedName>
</protein>
<name>A0ABR1YR74_9PEZI</name>
<organism evidence="1 2">
    <name type="scientific">Phyllosticta capitalensis</name>
    <dbReference type="NCBI Taxonomy" id="121624"/>
    <lineage>
        <taxon>Eukaryota</taxon>
        <taxon>Fungi</taxon>
        <taxon>Dikarya</taxon>
        <taxon>Ascomycota</taxon>
        <taxon>Pezizomycotina</taxon>
        <taxon>Dothideomycetes</taxon>
        <taxon>Dothideomycetes incertae sedis</taxon>
        <taxon>Botryosphaeriales</taxon>
        <taxon>Phyllostictaceae</taxon>
        <taxon>Phyllosticta</taxon>
    </lineage>
</organism>
<evidence type="ECO:0000313" key="2">
    <source>
        <dbReference type="Proteomes" id="UP001492380"/>
    </source>
</evidence>
<accession>A0ABR1YR74</accession>
<reference evidence="1 2" key="1">
    <citation type="submission" date="2024-04" db="EMBL/GenBank/DDBJ databases">
        <title>Phyllosticta paracitricarpa is synonymous to the EU quarantine fungus P. citricarpa based on phylogenomic analyses.</title>
        <authorList>
            <consortium name="Lawrence Berkeley National Laboratory"/>
            <person name="Van Ingen-Buijs V.A."/>
            <person name="Van Westerhoven A.C."/>
            <person name="Haridas S."/>
            <person name="Skiadas P."/>
            <person name="Martin F."/>
            <person name="Groenewald J.Z."/>
            <person name="Crous P.W."/>
            <person name="Seidl M.F."/>
        </authorList>
    </citation>
    <scope>NUCLEOTIDE SEQUENCE [LARGE SCALE GENOMIC DNA]</scope>
    <source>
        <strain evidence="1 2">CBS 123374</strain>
    </source>
</reference>
<dbReference type="EMBL" id="JBBWRZ010000005">
    <property type="protein sequence ID" value="KAK8235941.1"/>
    <property type="molecule type" value="Genomic_DNA"/>
</dbReference>
<sequence length="207" mass="22883">MLPPKVADRVSTCVHYSLWRRGKWISLMKHMSGGNGAGGPFYRRPAPLHDDAEVAARVQAGSRLVPGLGRPEQTLFGLRAEQTERHFGFLRITTGAPHHPRTQRPSENEVVAHMASAAWQKKLMLACGHDRRLLSAFPRARPTSCSRKDGPVGPLRGGSRFSVADAGSLPQRRLSFRRVGWALLASTIFCWLPLRASTICRCPPALF</sequence>
<gene>
    <name evidence="1" type="ORF">HDK90DRAFT_260068</name>
</gene>
<keyword evidence="2" id="KW-1185">Reference proteome</keyword>